<reference evidence="2 3" key="1">
    <citation type="journal article" date="2022" name="bioRxiv">
        <title>Genomics of Preaxostyla Flagellates Illuminates Evolutionary Transitions and the Path Towards Mitochondrial Loss.</title>
        <authorList>
            <person name="Novak L.V.F."/>
            <person name="Treitli S.C."/>
            <person name="Pyrih J."/>
            <person name="Halakuc P."/>
            <person name="Pipaliya S.V."/>
            <person name="Vacek V."/>
            <person name="Brzon O."/>
            <person name="Soukal P."/>
            <person name="Eme L."/>
            <person name="Dacks J.B."/>
            <person name="Karnkowska A."/>
            <person name="Elias M."/>
            <person name="Hampl V."/>
        </authorList>
    </citation>
    <scope>NUCLEOTIDE SEQUENCE [LARGE SCALE GENOMIC DNA]</scope>
    <source>
        <strain evidence="2">NAU3</strain>
        <tissue evidence="2">Gut</tissue>
    </source>
</reference>
<protein>
    <submittedName>
        <fullName evidence="2">Uncharacterized protein</fullName>
    </submittedName>
</protein>
<keyword evidence="1" id="KW-1133">Transmembrane helix</keyword>
<comment type="caution">
    <text evidence="2">The sequence shown here is derived from an EMBL/GenBank/DDBJ whole genome shotgun (WGS) entry which is preliminary data.</text>
</comment>
<evidence type="ECO:0000256" key="1">
    <source>
        <dbReference type="SAM" id="Phobius"/>
    </source>
</evidence>
<proteinExistence type="predicted"/>
<keyword evidence="1" id="KW-0812">Transmembrane</keyword>
<keyword evidence="1" id="KW-0472">Membrane</keyword>
<name>A0ABQ9Y1M0_9EUKA</name>
<keyword evidence="3" id="KW-1185">Reference proteome</keyword>
<gene>
    <name evidence="2" type="ORF">BLNAU_7507</name>
</gene>
<accession>A0ABQ9Y1M0</accession>
<organism evidence="2 3">
    <name type="scientific">Blattamonas nauphoetae</name>
    <dbReference type="NCBI Taxonomy" id="2049346"/>
    <lineage>
        <taxon>Eukaryota</taxon>
        <taxon>Metamonada</taxon>
        <taxon>Preaxostyla</taxon>
        <taxon>Oxymonadida</taxon>
        <taxon>Blattamonas</taxon>
    </lineage>
</organism>
<sequence length="298" mass="32953">MTAIDLTINPSPDSPCLDCDAFLNWSEQKLGSEHERAVVFQSLIATLKLQPELDDSLETKAVKLLRSVHPRTQSLTGAFLNSLQSSSGNSSPDFVQSIVVFVSAASHVIKTAAMEMLQRLLATISPEVLLALVQADLITQLIINLNPQSLSFAKAVDIHLHLMNIARSSLKLATPDGLEQLKITDQNEHQVVHDTILKQVMKHSEQYIGHLCVNRFSIVDGEISFYIRDLIVHLLRICPCSQPTMDFIIDMPVSRSMVTTLSFSFAATLALLALLRCGIQCVNVDILVKLRCIARTKK</sequence>
<dbReference type="Proteomes" id="UP001281761">
    <property type="component" value="Unassembled WGS sequence"/>
</dbReference>
<feature type="transmembrane region" description="Helical" evidence="1">
    <location>
        <begin position="263"/>
        <end position="288"/>
    </location>
</feature>
<dbReference type="EMBL" id="JARBJD010000045">
    <property type="protein sequence ID" value="KAK2957608.1"/>
    <property type="molecule type" value="Genomic_DNA"/>
</dbReference>
<evidence type="ECO:0000313" key="2">
    <source>
        <dbReference type="EMBL" id="KAK2957608.1"/>
    </source>
</evidence>
<evidence type="ECO:0000313" key="3">
    <source>
        <dbReference type="Proteomes" id="UP001281761"/>
    </source>
</evidence>